<dbReference type="AlphaFoldDB" id="A0A8D9B2B1"/>
<keyword evidence="1" id="KW-1133">Transmembrane helix</keyword>
<reference evidence="2" key="1">
    <citation type="submission" date="2021-05" db="EMBL/GenBank/DDBJ databases">
        <authorList>
            <person name="Alioto T."/>
            <person name="Alioto T."/>
            <person name="Gomez Garrido J."/>
        </authorList>
    </citation>
    <scope>NUCLEOTIDE SEQUENCE</scope>
</reference>
<sequence length="104" mass="11985">MSQYLPSFSHVSVFYPSFSHDILVFTTPLSKFYPSFSHDILVFTTPLSKFYPSFLMSQYLLSFSHVSVFTLLFSCLGIIPPFLMSRYLPLLFSCPCIYPSFSHV</sequence>
<dbReference type="EMBL" id="HBUF01592722">
    <property type="protein sequence ID" value="CAG6773871.1"/>
    <property type="molecule type" value="Transcribed_RNA"/>
</dbReference>
<keyword evidence="1" id="KW-0812">Transmembrane</keyword>
<feature type="transmembrane region" description="Helical" evidence="1">
    <location>
        <begin position="59"/>
        <end position="83"/>
    </location>
</feature>
<keyword evidence="1" id="KW-0472">Membrane</keyword>
<organism evidence="2">
    <name type="scientific">Cacopsylla melanoneura</name>
    <dbReference type="NCBI Taxonomy" id="428564"/>
    <lineage>
        <taxon>Eukaryota</taxon>
        <taxon>Metazoa</taxon>
        <taxon>Ecdysozoa</taxon>
        <taxon>Arthropoda</taxon>
        <taxon>Hexapoda</taxon>
        <taxon>Insecta</taxon>
        <taxon>Pterygota</taxon>
        <taxon>Neoptera</taxon>
        <taxon>Paraneoptera</taxon>
        <taxon>Hemiptera</taxon>
        <taxon>Sternorrhyncha</taxon>
        <taxon>Psylloidea</taxon>
        <taxon>Psyllidae</taxon>
        <taxon>Psyllinae</taxon>
        <taxon>Cacopsylla</taxon>
    </lineage>
</organism>
<proteinExistence type="predicted"/>
<name>A0A8D9B2B1_9HEMI</name>
<accession>A0A8D9B2B1</accession>
<evidence type="ECO:0000313" key="2">
    <source>
        <dbReference type="EMBL" id="CAG6773871.1"/>
    </source>
</evidence>
<protein>
    <submittedName>
        <fullName evidence="2">Uncharacterized protein</fullName>
    </submittedName>
</protein>
<evidence type="ECO:0000256" key="1">
    <source>
        <dbReference type="SAM" id="Phobius"/>
    </source>
</evidence>